<comment type="catalytic activity">
    <reaction evidence="13 14">
        <text>UDP-N-acetyl-alpha-D-muramate + L-alanine + ATP = UDP-N-acetyl-alpha-D-muramoyl-L-alanine + ADP + phosphate + H(+)</text>
        <dbReference type="Rhea" id="RHEA:23372"/>
        <dbReference type="ChEBI" id="CHEBI:15378"/>
        <dbReference type="ChEBI" id="CHEBI:30616"/>
        <dbReference type="ChEBI" id="CHEBI:43474"/>
        <dbReference type="ChEBI" id="CHEBI:57972"/>
        <dbReference type="ChEBI" id="CHEBI:70757"/>
        <dbReference type="ChEBI" id="CHEBI:83898"/>
        <dbReference type="ChEBI" id="CHEBI:456216"/>
        <dbReference type="EC" id="6.3.2.8"/>
    </reaction>
</comment>
<dbReference type="NCBIfam" id="TIGR01082">
    <property type="entry name" value="murC"/>
    <property type="match status" value="1"/>
</dbReference>
<evidence type="ECO:0000313" key="19">
    <source>
        <dbReference type="Proteomes" id="UP000034498"/>
    </source>
</evidence>
<feature type="binding site" evidence="14">
    <location>
        <begin position="114"/>
        <end position="120"/>
    </location>
    <ligand>
        <name>ATP</name>
        <dbReference type="ChEBI" id="CHEBI:30616"/>
    </ligand>
</feature>
<comment type="caution">
    <text evidence="18">The sequence shown here is derived from an EMBL/GenBank/DDBJ whole genome shotgun (WGS) entry which is preliminary data.</text>
</comment>
<evidence type="ECO:0000256" key="4">
    <source>
        <dbReference type="ARBA" id="ARBA00022490"/>
    </source>
</evidence>
<dbReference type="HAMAP" id="MF_00046">
    <property type="entry name" value="MurC"/>
    <property type="match status" value="1"/>
</dbReference>
<organism evidence="18 19">
    <name type="scientific">Berkelbacteria bacterium GW2011_GWB1_38_5</name>
    <dbReference type="NCBI Taxonomy" id="1618336"/>
    <lineage>
        <taxon>Bacteria</taxon>
        <taxon>Candidatus Berkelbacteria</taxon>
    </lineage>
</organism>
<evidence type="ECO:0000256" key="1">
    <source>
        <dbReference type="ARBA" id="ARBA00004496"/>
    </source>
</evidence>
<keyword evidence="6 14" id="KW-0132">Cell division</keyword>
<dbReference type="GO" id="GO:0005737">
    <property type="term" value="C:cytoplasm"/>
    <property type="evidence" value="ECO:0007669"/>
    <property type="project" value="UniProtKB-SubCell"/>
</dbReference>
<evidence type="ECO:0000256" key="3">
    <source>
        <dbReference type="ARBA" id="ARBA00012211"/>
    </source>
</evidence>
<dbReference type="Pfam" id="PF02875">
    <property type="entry name" value="Mur_ligase_C"/>
    <property type="match status" value="1"/>
</dbReference>
<dbReference type="GO" id="GO:0008360">
    <property type="term" value="P:regulation of cell shape"/>
    <property type="evidence" value="ECO:0007669"/>
    <property type="project" value="UniProtKB-KW"/>
</dbReference>
<evidence type="ECO:0000256" key="9">
    <source>
        <dbReference type="ARBA" id="ARBA00022960"/>
    </source>
</evidence>
<keyword evidence="5 14" id="KW-0436">Ligase</keyword>
<evidence type="ECO:0000256" key="12">
    <source>
        <dbReference type="ARBA" id="ARBA00023316"/>
    </source>
</evidence>
<dbReference type="InterPro" id="IPR004101">
    <property type="entry name" value="Mur_ligase_C"/>
</dbReference>
<feature type="domain" description="Mur ligase central" evidence="17">
    <location>
        <begin position="112"/>
        <end position="299"/>
    </location>
</feature>
<dbReference type="Pfam" id="PF08245">
    <property type="entry name" value="Mur_ligase_M"/>
    <property type="match status" value="1"/>
</dbReference>
<evidence type="ECO:0000256" key="10">
    <source>
        <dbReference type="ARBA" id="ARBA00022984"/>
    </source>
</evidence>
<keyword evidence="4 14" id="KW-0963">Cytoplasm</keyword>
<dbReference type="PATRIC" id="fig|1618336.3.peg.91"/>
<dbReference type="InterPro" id="IPR050061">
    <property type="entry name" value="MurCDEF_pg_biosynth"/>
</dbReference>
<dbReference type="SUPFAM" id="SSF53244">
    <property type="entry name" value="MurD-like peptide ligases, peptide-binding domain"/>
    <property type="match status" value="1"/>
</dbReference>
<keyword evidence="12 14" id="KW-0961">Cell wall biogenesis/degradation</keyword>
<proteinExistence type="inferred from homology"/>
<evidence type="ECO:0000256" key="6">
    <source>
        <dbReference type="ARBA" id="ARBA00022618"/>
    </source>
</evidence>
<feature type="domain" description="Mur ligase N-terminal catalytic" evidence="15">
    <location>
        <begin position="8"/>
        <end position="106"/>
    </location>
</feature>
<keyword evidence="7 14" id="KW-0547">Nucleotide-binding</keyword>
<evidence type="ECO:0000313" key="18">
    <source>
        <dbReference type="EMBL" id="KKQ74549.1"/>
    </source>
</evidence>
<dbReference type="InterPro" id="IPR036565">
    <property type="entry name" value="Mur-like_cat_sf"/>
</dbReference>
<dbReference type="InterPro" id="IPR036615">
    <property type="entry name" value="Mur_ligase_C_dom_sf"/>
</dbReference>
<dbReference type="Pfam" id="PF01225">
    <property type="entry name" value="Mur_ligase"/>
    <property type="match status" value="1"/>
</dbReference>
<gene>
    <name evidence="14" type="primary">murC</name>
    <name evidence="18" type="ORF">US94_C0002G0009</name>
</gene>
<dbReference type="Gene3D" id="3.40.50.720">
    <property type="entry name" value="NAD(P)-binding Rossmann-like Domain"/>
    <property type="match status" value="1"/>
</dbReference>
<keyword evidence="11 14" id="KW-0131">Cell cycle</keyword>
<dbReference type="EMBL" id="LBUX01000002">
    <property type="protein sequence ID" value="KKQ74549.1"/>
    <property type="molecule type" value="Genomic_DNA"/>
</dbReference>
<dbReference type="Gene3D" id="3.90.190.20">
    <property type="entry name" value="Mur ligase, C-terminal domain"/>
    <property type="match status" value="1"/>
</dbReference>
<protein>
    <recommendedName>
        <fullName evidence="3 14">UDP-N-acetylmuramate--L-alanine ligase</fullName>
        <ecNumber evidence="3 14">6.3.2.8</ecNumber>
    </recommendedName>
    <alternativeName>
        <fullName evidence="14">UDP-N-acetylmuramoyl-L-alanine synthetase</fullName>
    </alternativeName>
</protein>
<dbReference type="EC" id="6.3.2.8" evidence="3 14"/>
<dbReference type="Gene3D" id="3.40.1190.10">
    <property type="entry name" value="Mur-like, catalytic domain"/>
    <property type="match status" value="1"/>
</dbReference>
<dbReference type="STRING" id="1618336.US94_C0002G0009"/>
<name>A0A0G0MLE4_9BACT</name>
<evidence type="ECO:0000256" key="8">
    <source>
        <dbReference type="ARBA" id="ARBA00022840"/>
    </source>
</evidence>
<dbReference type="AlphaFoldDB" id="A0A0G0MLE4"/>
<dbReference type="GO" id="GO:0008763">
    <property type="term" value="F:UDP-N-acetylmuramate-L-alanine ligase activity"/>
    <property type="evidence" value="ECO:0007669"/>
    <property type="project" value="UniProtKB-UniRule"/>
</dbReference>
<sequence length="468" mass="52786">MQNNIIKKIHFIGVKGVGMSALAKIAKEIGYEVSGSDVLESFVTDDILSKAGIVVNEFNPNNLQNKPDLVVVSAAFDKDNVEVKEAKKKHLEIKTYSETLAIFSREHQLIAVAGIHGKTTTAAMIAYVLTKANLDPSFLIGAGNIQSLGSNAHYGKGEYFVVEADEYKKSSEDSISKFLDLNPQIEIITSIEMDHPDMFKMEEDVYNTFYKFACKIPRKGFIVLCTDYQKAKKIERNLADRNFETYGFEGTPKWKITEFVEDENETSFFLLNKEDKIGPFKMLVPGVGNVLNATATIITCLKLGLDEKLIKKHLFLFSGVKRRFEKIGHEGNITIIDDYAHHPRAVSLTLEALRKKFPKSKIWCIFQAHTYSRTKELLKDFALSFKNADKVFITDIYGSSREQEQIITGQDLADAIKVNHRSVRYIHDWDKIIEEIIDSASTETVVVTMGAGDIYKIADKILARLKND</sequence>
<dbReference type="Proteomes" id="UP000034498">
    <property type="component" value="Unassembled WGS sequence"/>
</dbReference>
<dbReference type="GO" id="GO:0051301">
    <property type="term" value="P:cell division"/>
    <property type="evidence" value="ECO:0007669"/>
    <property type="project" value="UniProtKB-KW"/>
</dbReference>
<evidence type="ECO:0000256" key="13">
    <source>
        <dbReference type="ARBA" id="ARBA00047833"/>
    </source>
</evidence>
<dbReference type="GO" id="GO:0009252">
    <property type="term" value="P:peptidoglycan biosynthetic process"/>
    <property type="evidence" value="ECO:0007669"/>
    <property type="project" value="UniProtKB-UniRule"/>
</dbReference>
<comment type="function">
    <text evidence="14">Cell wall formation.</text>
</comment>
<dbReference type="PANTHER" id="PTHR43445">
    <property type="entry name" value="UDP-N-ACETYLMURAMATE--L-ALANINE LIGASE-RELATED"/>
    <property type="match status" value="1"/>
</dbReference>
<dbReference type="InterPro" id="IPR005758">
    <property type="entry name" value="UDP-N-AcMur_Ala_ligase_MurC"/>
</dbReference>
<dbReference type="SUPFAM" id="SSF51984">
    <property type="entry name" value="MurCD N-terminal domain"/>
    <property type="match status" value="1"/>
</dbReference>
<keyword evidence="10 14" id="KW-0573">Peptidoglycan synthesis</keyword>
<dbReference type="GO" id="GO:0005524">
    <property type="term" value="F:ATP binding"/>
    <property type="evidence" value="ECO:0007669"/>
    <property type="project" value="UniProtKB-UniRule"/>
</dbReference>
<feature type="domain" description="Mur ligase C-terminal" evidence="16">
    <location>
        <begin position="322"/>
        <end position="452"/>
    </location>
</feature>
<dbReference type="InterPro" id="IPR000713">
    <property type="entry name" value="Mur_ligase_N"/>
</dbReference>
<reference evidence="18 19" key="1">
    <citation type="journal article" date="2015" name="Nature">
        <title>rRNA introns, odd ribosomes, and small enigmatic genomes across a large radiation of phyla.</title>
        <authorList>
            <person name="Brown C.T."/>
            <person name="Hug L.A."/>
            <person name="Thomas B.C."/>
            <person name="Sharon I."/>
            <person name="Castelle C.J."/>
            <person name="Singh A."/>
            <person name="Wilkins M.J."/>
            <person name="Williams K.H."/>
            <person name="Banfield J.F."/>
        </authorList>
    </citation>
    <scope>NUCLEOTIDE SEQUENCE [LARGE SCALE GENOMIC DNA]</scope>
</reference>
<evidence type="ECO:0000256" key="14">
    <source>
        <dbReference type="HAMAP-Rule" id="MF_00046"/>
    </source>
</evidence>
<evidence type="ECO:0000259" key="16">
    <source>
        <dbReference type="Pfam" id="PF02875"/>
    </source>
</evidence>
<accession>A0A0G0MLE4</accession>
<comment type="subcellular location">
    <subcellularLocation>
        <location evidence="1 14">Cytoplasm</location>
    </subcellularLocation>
</comment>
<evidence type="ECO:0000256" key="5">
    <source>
        <dbReference type="ARBA" id="ARBA00022598"/>
    </source>
</evidence>
<comment type="pathway">
    <text evidence="2 14">Cell wall biogenesis; peptidoglycan biosynthesis.</text>
</comment>
<comment type="similarity">
    <text evidence="14">Belongs to the MurCDEF family.</text>
</comment>
<evidence type="ECO:0000256" key="7">
    <source>
        <dbReference type="ARBA" id="ARBA00022741"/>
    </source>
</evidence>
<evidence type="ECO:0000256" key="2">
    <source>
        <dbReference type="ARBA" id="ARBA00004752"/>
    </source>
</evidence>
<evidence type="ECO:0000259" key="17">
    <source>
        <dbReference type="Pfam" id="PF08245"/>
    </source>
</evidence>
<dbReference type="InterPro" id="IPR013221">
    <property type="entry name" value="Mur_ligase_cen"/>
</dbReference>
<dbReference type="PANTHER" id="PTHR43445:SF3">
    <property type="entry name" value="UDP-N-ACETYLMURAMATE--L-ALANINE LIGASE"/>
    <property type="match status" value="1"/>
</dbReference>
<dbReference type="GO" id="GO:0071555">
    <property type="term" value="P:cell wall organization"/>
    <property type="evidence" value="ECO:0007669"/>
    <property type="project" value="UniProtKB-KW"/>
</dbReference>
<keyword evidence="8 14" id="KW-0067">ATP-binding</keyword>
<evidence type="ECO:0000259" key="15">
    <source>
        <dbReference type="Pfam" id="PF01225"/>
    </source>
</evidence>
<keyword evidence="9 14" id="KW-0133">Cell shape</keyword>
<dbReference type="UniPathway" id="UPA00219"/>
<evidence type="ECO:0000256" key="11">
    <source>
        <dbReference type="ARBA" id="ARBA00023306"/>
    </source>
</evidence>
<dbReference type="SUPFAM" id="SSF53623">
    <property type="entry name" value="MurD-like peptide ligases, catalytic domain"/>
    <property type="match status" value="1"/>
</dbReference>